<evidence type="ECO:0000313" key="14">
    <source>
        <dbReference type="EMBL" id="AMY96223.1"/>
    </source>
</evidence>
<dbReference type="AlphaFoldDB" id="A0A165TXA4"/>
<dbReference type="EMBL" id="KU343210">
    <property type="protein sequence ID" value="AMY96223.1"/>
    <property type="molecule type" value="Genomic_DNA"/>
</dbReference>
<comment type="subcellular location">
    <subcellularLocation>
        <location evidence="1 12">Mitochondrion membrane</location>
        <topology evidence="1 12">Single-pass membrane protein</topology>
    </subcellularLocation>
</comment>
<sequence length="51" mass="6466">MPQMAPLMWSYLFLYFIIVLILFITMNYFMKIYYPSLTSKFMKFYFKLWKL</sequence>
<dbReference type="InterPro" id="IPR001421">
    <property type="entry name" value="ATP8_metazoa"/>
</dbReference>
<dbReference type="GO" id="GO:0045259">
    <property type="term" value="C:proton-transporting ATP synthase complex"/>
    <property type="evidence" value="ECO:0007669"/>
    <property type="project" value="UniProtKB-KW"/>
</dbReference>
<keyword evidence="5 12" id="KW-0138">CF(0)</keyword>
<evidence type="ECO:0000256" key="1">
    <source>
        <dbReference type="ARBA" id="ARBA00004304"/>
    </source>
</evidence>
<keyword evidence="8 13" id="KW-1133">Transmembrane helix</keyword>
<dbReference type="CTD" id="4509"/>
<evidence type="ECO:0000256" key="3">
    <source>
        <dbReference type="ARBA" id="ARBA00011291"/>
    </source>
</evidence>
<dbReference type="GO" id="GO:0015078">
    <property type="term" value="F:proton transmembrane transporter activity"/>
    <property type="evidence" value="ECO:0007669"/>
    <property type="project" value="InterPro"/>
</dbReference>
<evidence type="ECO:0000256" key="4">
    <source>
        <dbReference type="ARBA" id="ARBA00022448"/>
    </source>
</evidence>
<gene>
    <name evidence="14" type="primary">ATP8</name>
</gene>
<evidence type="ECO:0000256" key="8">
    <source>
        <dbReference type="ARBA" id="ARBA00022989"/>
    </source>
</evidence>
<accession>A0A165TXA4</accession>
<dbReference type="GO" id="GO:0015986">
    <property type="term" value="P:proton motive force-driven ATP synthesis"/>
    <property type="evidence" value="ECO:0007669"/>
    <property type="project" value="InterPro"/>
</dbReference>
<reference evidence="14" key="1">
    <citation type="submission" date="2015-12" db="EMBL/GenBank/DDBJ databases">
        <title>Pyrhila pisum mitochondrial DNA.</title>
        <authorList>
            <person name="Park Y.J."/>
            <person name="Park C.E."/>
            <person name="Lee S.H."/>
            <person name="Ko H.S."/>
            <person name="Shin J.H."/>
        </authorList>
    </citation>
    <scope>NUCLEOTIDE SEQUENCE</scope>
</reference>
<geneLocation type="mitochondrion" evidence="14"/>
<feature type="transmembrane region" description="Helical" evidence="13">
    <location>
        <begin position="12"/>
        <end position="34"/>
    </location>
</feature>
<comment type="similarity">
    <text evidence="2 12">Belongs to the ATPase protein 8 family.</text>
</comment>
<keyword evidence="6 12" id="KW-0812">Transmembrane</keyword>
<name>A0A165TXA4_PYRPS</name>
<dbReference type="GO" id="GO:0031966">
    <property type="term" value="C:mitochondrial membrane"/>
    <property type="evidence" value="ECO:0007669"/>
    <property type="project" value="UniProtKB-SubCell"/>
</dbReference>
<evidence type="ECO:0000256" key="2">
    <source>
        <dbReference type="ARBA" id="ARBA00008892"/>
    </source>
</evidence>
<keyword evidence="11 13" id="KW-0472">Membrane</keyword>
<keyword evidence="7 12" id="KW-0375">Hydrogen ion transport</keyword>
<evidence type="ECO:0000256" key="12">
    <source>
        <dbReference type="RuleBase" id="RU003661"/>
    </source>
</evidence>
<keyword evidence="9 12" id="KW-0406">Ion transport</keyword>
<keyword evidence="4 12" id="KW-0813">Transport</keyword>
<evidence type="ECO:0000256" key="10">
    <source>
        <dbReference type="ARBA" id="ARBA00023128"/>
    </source>
</evidence>
<proteinExistence type="inferred from homology"/>
<dbReference type="RefSeq" id="YP_009251027.1">
    <property type="nucleotide sequence ID" value="NC_030047.1"/>
</dbReference>
<protein>
    <recommendedName>
        <fullName evidence="12">ATP synthase complex subunit 8</fullName>
    </recommendedName>
</protein>
<evidence type="ECO:0000256" key="13">
    <source>
        <dbReference type="SAM" id="Phobius"/>
    </source>
</evidence>
<dbReference type="Pfam" id="PF00895">
    <property type="entry name" value="ATP-synt_8"/>
    <property type="match status" value="1"/>
</dbReference>
<evidence type="ECO:0000256" key="7">
    <source>
        <dbReference type="ARBA" id="ARBA00022781"/>
    </source>
</evidence>
<evidence type="ECO:0000256" key="6">
    <source>
        <dbReference type="ARBA" id="ARBA00022692"/>
    </source>
</evidence>
<dbReference type="GeneID" id="27438759"/>
<comment type="subunit">
    <text evidence="3">F-type ATPases have 2 components, CF(1) - the catalytic core - and CF(0) - the membrane proton channel.</text>
</comment>
<evidence type="ECO:0000256" key="5">
    <source>
        <dbReference type="ARBA" id="ARBA00022547"/>
    </source>
</evidence>
<organism evidence="14">
    <name type="scientific">Pyrhila pisum</name>
    <name type="common">Crab</name>
    <name type="synonym">Philyra pisum</name>
    <dbReference type="NCBI Taxonomy" id="1550678"/>
    <lineage>
        <taxon>Eukaryota</taxon>
        <taxon>Metazoa</taxon>
        <taxon>Ecdysozoa</taxon>
        <taxon>Arthropoda</taxon>
        <taxon>Crustacea</taxon>
        <taxon>Multicrustacea</taxon>
        <taxon>Malacostraca</taxon>
        <taxon>Eumalacostraca</taxon>
        <taxon>Eucarida</taxon>
        <taxon>Decapoda</taxon>
        <taxon>Pleocyemata</taxon>
        <taxon>Brachyura</taxon>
        <taxon>Eubrachyura</taxon>
        <taxon>Leucosioidea</taxon>
        <taxon>Leucosiidae</taxon>
        <taxon>Pyrhila</taxon>
    </lineage>
</organism>
<evidence type="ECO:0000256" key="11">
    <source>
        <dbReference type="ARBA" id="ARBA00023136"/>
    </source>
</evidence>
<evidence type="ECO:0000256" key="9">
    <source>
        <dbReference type="ARBA" id="ARBA00023065"/>
    </source>
</evidence>
<keyword evidence="10 12" id="KW-0496">Mitochondrion</keyword>